<organism evidence="2">
    <name type="scientific">Arundo donax</name>
    <name type="common">Giant reed</name>
    <name type="synonym">Donax arundinaceus</name>
    <dbReference type="NCBI Taxonomy" id="35708"/>
    <lineage>
        <taxon>Eukaryota</taxon>
        <taxon>Viridiplantae</taxon>
        <taxon>Streptophyta</taxon>
        <taxon>Embryophyta</taxon>
        <taxon>Tracheophyta</taxon>
        <taxon>Spermatophyta</taxon>
        <taxon>Magnoliopsida</taxon>
        <taxon>Liliopsida</taxon>
        <taxon>Poales</taxon>
        <taxon>Poaceae</taxon>
        <taxon>PACMAD clade</taxon>
        <taxon>Arundinoideae</taxon>
        <taxon>Arundineae</taxon>
        <taxon>Arundo</taxon>
    </lineage>
</organism>
<accession>A0A0A9A0N0</accession>
<proteinExistence type="predicted"/>
<feature type="compositionally biased region" description="Low complexity" evidence="1">
    <location>
        <begin position="1"/>
        <end position="22"/>
    </location>
</feature>
<name>A0A0A9A0N0_ARUDO</name>
<feature type="region of interest" description="Disordered" evidence="1">
    <location>
        <begin position="1"/>
        <end position="30"/>
    </location>
</feature>
<evidence type="ECO:0000256" key="1">
    <source>
        <dbReference type="SAM" id="MobiDB-lite"/>
    </source>
</evidence>
<sequence length="30" mass="3303">MECRAPRAPRTTTSRPGTSAGGSRRRRSRS</sequence>
<protein>
    <submittedName>
        <fullName evidence="2">Uncharacterized protein</fullName>
    </submittedName>
</protein>
<dbReference type="AlphaFoldDB" id="A0A0A9A0N0"/>
<reference evidence="2" key="1">
    <citation type="submission" date="2014-09" db="EMBL/GenBank/DDBJ databases">
        <authorList>
            <person name="Magalhaes I.L.F."/>
            <person name="Oliveira U."/>
            <person name="Santos F.R."/>
            <person name="Vidigal T.H.D.A."/>
            <person name="Brescovit A.D."/>
            <person name="Santos A.J."/>
        </authorList>
    </citation>
    <scope>NUCLEOTIDE SEQUENCE</scope>
    <source>
        <tissue evidence="2">Shoot tissue taken approximately 20 cm above the soil surface</tissue>
    </source>
</reference>
<evidence type="ECO:0000313" key="2">
    <source>
        <dbReference type="EMBL" id="JAD43528.1"/>
    </source>
</evidence>
<reference evidence="2" key="2">
    <citation type="journal article" date="2015" name="Data Brief">
        <title>Shoot transcriptome of the giant reed, Arundo donax.</title>
        <authorList>
            <person name="Barrero R.A."/>
            <person name="Guerrero F.D."/>
            <person name="Moolhuijzen P."/>
            <person name="Goolsby J.A."/>
            <person name="Tidwell J."/>
            <person name="Bellgard S.E."/>
            <person name="Bellgard M.I."/>
        </authorList>
    </citation>
    <scope>NUCLEOTIDE SEQUENCE</scope>
    <source>
        <tissue evidence="2">Shoot tissue taken approximately 20 cm above the soil surface</tissue>
    </source>
</reference>
<dbReference type="EMBL" id="GBRH01254367">
    <property type="protein sequence ID" value="JAD43528.1"/>
    <property type="molecule type" value="Transcribed_RNA"/>
</dbReference>